<dbReference type="AlphaFoldDB" id="A0A8J2VH94"/>
<accession>A0A8J2VH94</accession>
<dbReference type="Proteomes" id="UP000625210">
    <property type="component" value="Unassembled WGS sequence"/>
</dbReference>
<protein>
    <submittedName>
        <fullName evidence="1">Uncharacterized protein</fullName>
    </submittedName>
</protein>
<reference evidence="1" key="2">
    <citation type="submission" date="2020-09" db="EMBL/GenBank/DDBJ databases">
        <authorList>
            <person name="Sun Q."/>
            <person name="Zhou Y."/>
        </authorList>
    </citation>
    <scope>NUCLEOTIDE SEQUENCE</scope>
    <source>
        <strain evidence="1">CGMCC 1.15179</strain>
    </source>
</reference>
<name>A0A8J2VH94_9BACL</name>
<proteinExistence type="predicted"/>
<organism evidence="1 2">
    <name type="scientific">Marinithermofilum abyssi</name>
    <dbReference type="NCBI Taxonomy" id="1571185"/>
    <lineage>
        <taxon>Bacteria</taxon>
        <taxon>Bacillati</taxon>
        <taxon>Bacillota</taxon>
        <taxon>Bacilli</taxon>
        <taxon>Bacillales</taxon>
        <taxon>Thermoactinomycetaceae</taxon>
        <taxon>Marinithermofilum</taxon>
    </lineage>
</organism>
<dbReference type="EMBL" id="BMHQ01000002">
    <property type="protein sequence ID" value="GGE06414.1"/>
    <property type="molecule type" value="Genomic_DNA"/>
</dbReference>
<keyword evidence="2" id="KW-1185">Reference proteome</keyword>
<sequence>MKGIKSNETPDLLMEALSKGEVVGYQGRGTGRPIYGVVFNGRKQRVAITVIVGANPKSLP</sequence>
<evidence type="ECO:0000313" key="2">
    <source>
        <dbReference type="Proteomes" id="UP000625210"/>
    </source>
</evidence>
<comment type="caution">
    <text evidence="1">The sequence shown here is derived from an EMBL/GenBank/DDBJ whole genome shotgun (WGS) entry which is preliminary data.</text>
</comment>
<gene>
    <name evidence="1" type="ORF">GCM10011571_04430</name>
</gene>
<reference evidence="1" key="1">
    <citation type="journal article" date="2014" name="Int. J. Syst. Evol. Microbiol.">
        <title>Complete genome sequence of Corynebacterium casei LMG S-19264T (=DSM 44701T), isolated from a smear-ripened cheese.</title>
        <authorList>
            <consortium name="US DOE Joint Genome Institute (JGI-PGF)"/>
            <person name="Walter F."/>
            <person name="Albersmeier A."/>
            <person name="Kalinowski J."/>
            <person name="Ruckert C."/>
        </authorList>
    </citation>
    <scope>NUCLEOTIDE SEQUENCE</scope>
    <source>
        <strain evidence="1">CGMCC 1.15179</strain>
    </source>
</reference>
<evidence type="ECO:0000313" key="1">
    <source>
        <dbReference type="EMBL" id="GGE06414.1"/>
    </source>
</evidence>